<sequence>MKKYLAVLLLFTHSVFAQVKTDSLHVTYIANEGFILETKNKKILIDALFTDGYNAFASPTQNCIDNIMNAQSPFDNIDALLLTHYHKDHADSKLIRGYLTKHPQMKLITSKPSLVFIDGEEFGFITLKNQFEEMTPQENQSVFRTVNGIDIQALGIKHLSFFQNGIDLEEYMFNMGYHLNIDGINVFHSGDASMETFKKYIQDNGKWKAPVDVAIIYFDMLQNGKTDIEYLKETINPKYIIIMHVWNNAQEEWTKKVEELKVYFPNIWFPKQEMESRWLNTTR</sequence>
<evidence type="ECO:0000256" key="1">
    <source>
        <dbReference type="SAM" id="SignalP"/>
    </source>
</evidence>
<evidence type="ECO:0000313" key="3">
    <source>
        <dbReference type="Proteomes" id="UP000184480"/>
    </source>
</evidence>
<keyword evidence="3" id="KW-1185">Reference proteome</keyword>
<dbReference type="PANTHER" id="PTHR43546">
    <property type="entry name" value="UPF0173 METAL-DEPENDENT HYDROLASE MJ1163-RELATED"/>
    <property type="match status" value="1"/>
</dbReference>
<dbReference type="Gene3D" id="3.60.15.10">
    <property type="entry name" value="Ribonuclease Z/Hydroxyacylglutathione hydrolase-like"/>
    <property type="match status" value="1"/>
</dbReference>
<dbReference type="InterPro" id="IPR050114">
    <property type="entry name" value="UPF0173_UPF0282_UlaG_hydrolase"/>
</dbReference>
<name>A0A1M5AYH2_9BACT</name>
<dbReference type="OrthoDB" id="9805728at2"/>
<accession>A0A1M5AYH2</accession>
<proteinExistence type="predicted"/>
<dbReference type="RefSeq" id="WP_062180456.1">
    <property type="nucleotide sequence ID" value="NZ_BBXL01000010.1"/>
</dbReference>
<keyword evidence="1" id="KW-0732">Signal</keyword>
<protein>
    <submittedName>
        <fullName evidence="2">L-ascorbate metabolism protein UlaG, beta-lactamase superfamily</fullName>
    </submittedName>
</protein>
<feature type="signal peptide" evidence="1">
    <location>
        <begin position="1"/>
        <end position="17"/>
    </location>
</feature>
<feature type="chain" id="PRO_5009908869" evidence="1">
    <location>
        <begin position="18"/>
        <end position="283"/>
    </location>
</feature>
<dbReference type="Proteomes" id="UP000184480">
    <property type="component" value="Unassembled WGS sequence"/>
</dbReference>
<dbReference type="SUPFAM" id="SSF56281">
    <property type="entry name" value="Metallo-hydrolase/oxidoreductase"/>
    <property type="match status" value="1"/>
</dbReference>
<dbReference type="InterPro" id="IPR036866">
    <property type="entry name" value="RibonucZ/Hydroxyglut_hydro"/>
</dbReference>
<dbReference type="Pfam" id="PF13483">
    <property type="entry name" value="Lactamase_B_3"/>
    <property type="match status" value="1"/>
</dbReference>
<dbReference type="AlphaFoldDB" id="A0A1M5AYH2"/>
<gene>
    <name evidence="2" type="ORF">SAMN05444362_105198</name>
</gene>
<reference evidence="3" key="1">
    <citation type="submission" date="2016-11" db="EMBL/GenBank/DDBJ databases">
        <authorList>
            <person name="Varghese N."/>
            <person name="Submissions S."/>
        </authorList>
    </citation>
    <scope>NUCLEOTIDE SEQUENCE [LARGE SCALE GENOMIC DNA]</scope>
    <source>
        <strain evidence="3">DSM 27370</strain>
    </source>
</reference>
<organism evidence="2 3">
    <name type="scientific">Dysgonomonas macrotermitis</name>
    <dbReference type="NCBI Taxonomy" id="1346286"/>
    <lineage>
        <taxon>Bacteria</taxon>
        <taxon>Pseudomonadati</taxon>
        <taxon>Bacteroidota</taxon>
        <taxon>Bacteroidia</taxon>
        <taxon>Bacteroidales</taxon>
        <taxon>Dysgonomonadaceae</taxon>
        <taxon>Dysgonomonas</taxon>
    </lineage>
</organism>
<evidence type="ECO:0000313" key="2">
    <source>
        <dbReference type="EMBL" id="SHF35275.1"/>
    </source>
</evidence>
<dbReference type="EMBL" id="FQUC01000005">
    <property type="protein sequence ID" value="SHF35275.1"/>
    <property type="molecule type" value="Genomic_DNA"/>
</dbReference>